<dbReference type="PANTHER" id="PTHR37222:SF1">
    <property type="entry name" value="OS02G0718000 PROTEIN"/>
    <property type="match status" value="1"/>
</dbReference>
<dbReference type="EMBL" id="JAVXUP010000870">
    <property type="protein sequence ID" value="KAK3019530.1"/>
    <property type="molecule type" value="Genomic_DNA"/>
</dbReference>
<dbReference type="PANTHER" id="PTHR37222">
    <property type="entry name" value="OS02G0718000 PROTEIN"/>
    <property type="match status" value="1"/>
</dbReference>
<feature type="transmembrane region" description="Helical" evidence="2">
    <location>
        <begin position="247"/>
        <end position="267"/>
    </location>
</feature>
<accession>A0AA89AXT3</accession>
<evidence type="ECO:0000256" key="1">
    <source>
        <dbReference type="SAM" id="MobiDB-lite"/>
    </source>
</evidence>
<dbReference type="Proteomes" id="UP001188597">
    <property type="component" value="Unassembled WGS sequence"/>
</dbReference>
<evidence type="ECO:0000313" key="4">
    <source>
        <dbReference type="Proteomes" id="UP001188597"/>
    </source>
</evidence>
<keyword evidence="4" id="KW-1185">Reference proteome</keyword>
<feature type="compositionally biased region" description="Polar residues" evidence="1">
    <location>
        <begin position="161"/>
        <end position="183"/>
    </location>
</feature>
<reference evidence="3" key="1">
    <citation type="submission" date="2022-12" db="EMBL/GenBank/DDBJ databases">
        <title>Draft genome assemblies for two species of Escallonia (Escalloniales).</title>
        <authorList>
            <person name="Chanderbali A."/>
            <person name="Dervinis C."/>
            <person name="Anghel I."/>
            <person name="Soltis D."/>
            <person name="Soltis P."/>
            <person name="Zapata F."/>
        </authorList>
    </citation>
    <scope>NUCLEOTIDE SEQUENCE</scope>
    <source>
        <strain evidence="3">UCBG64.0493</strain>
        <tissue evidence="3">Leaf</tissue>
    </source>
</reference>
<sequence>MAVAISRRLTTDLLKPYPSSVLSSIFLREPRHHLNPNPTYPPNPSLKPSNFTTYLSQSLPSPCPKPINHFLIRSSIPNLQISSSYFLGKANFLSSTDCQNSQKPVQNPSLNLSDFTTFAFHSPPCSKPFTTNHIVVRSQSILSPQNPNSYFLGRPRFLSTSNSPSGGETETPQDPCQYPSQNPEFRHQEITGPTVERDLSPLGKETREELKTMTRSMYRLSNAFALLGLLQLGFGAWISYVTRSEPIFELTVQSVLAFAIPFALALLLRRSVKPMEFFMKMEEQGRLQILTVALQIAKNVKVFFLRVRGVAYLCMAGTSAVFLGSFFFQWTR</sequence>
<feature type="transmembrane region" description="Helical" evidence="2">
    <location>
        <begin position="220"/>
        <end position="241"/>
    </location>
</feature>
<organism evidence="3 4">
    <name type="scientific">Escallonia herrerae</name>
    <dbReference type="NCBI Taxonomy" id="1293975"/>
    <lineage>
        <taxon>Eukaryota</taxon>
        <taxon>Viridiplantae</taxon>
        <taxon>Streptophyta</taxon>
        <taxon>Embryophyta</taxon>
        <taxon>Tracheophyta</taxon>
        <taxon>Spermatophyta</taxon>
        <taxon>Magnoliopsida</taxon>
        <taxon>eudicotyledons</taxon>
        <taxon>Gunneridae</taxon>
        <taxon>Pentapetalae</taxon>
        <taxon>asterids</taxon>
        <taxon>campanulids</taxon>
        <taxon>Escalloniales</taxon>
        <taxon>Escalloniaceae</taxon>
        <taxon>Escallonia</taxon>
    </lineage>
</organism>
<comment type="caution">
    <text evidence="3">The sequence shown here is derived from an EMBL/GenBank/DDBJ whole genome shotgun (WGS) entry which is preliminary data.</text>
</comment>
<keyword evidence="2" id="KW-0812">Transmembrane</keyword>
<protein>
    <submittedName>
        <fullName evidence="3">Uncharacterized protein</fullName>
    </submittedName>
</protein>
<evidence type="ECO:0000256" key="2">
    <source>
        <dbReference type="SAM" id="Phobius"/>
    </source>
</evidence>
<feature type="region of interest" description="Disordered" evidence="1">
    <location>
        <begin position="161"/>
        <end position="186"/>
    </location>
</feature>
<proteinExistence type="predicted"/>
<feature type="transmembrane region" description="Helical" evidence="2">
    <location>
        <begin position="310"/>
        <end position="328"/>
    </location>
</feature>
<name>A0AA89AXT3_9ASTE</name>
<keyword evidence="2" id="KW-0472">Membrane</keyword>
<keyword evidence="2" id="KW-1133">Transmembrane helix</keyword>
<evidence type="ECO:0000313" key="3">
    <source>
        <dbReference type="EMBL" id="KAK3019530.1"/>
    </source>
</evidence>
<dbReference type="AlphaFoldDB" id="A0AA89AXT3"/>
<gene>
    <name evidence="3" type="ORF">RJ639_004318</name>
</gene>